<comment type="similarity">
    <text evidence="2">Belongs to the autoinducer-2 exporter (AI-2E) (TC 2.A.86) family.</text>
</comment>
<keyword evidence="4" id="KW-1003">Cell membrane</keyword>
<dbReference type="PANTHER" id="PTHR21716:SF53">
    <property type="entry name" value="PERMEASE PERM-RELATED"/>
    <property type="match status" value="1"/>
</dbReference>
<reference evidence="10 11" key="1">
    <citation type="submission" date="2023-08" db="EMBL/GenBank/DDBJ databases">
        <title>Functional and genomic diversity of the sorghum phyllosphere microbiome.</title>
        <authorList>
            <person name="Shade A."/>
        </authorList>
    </citation>
    <scope>NUCLEOTIDE SEQUENCE [LARGE SCALE GENOMIC DNA]</scope>
    <source>
        <strain evidence="10 11">SORGH_AS_0445</strain>
    </source>
</reference>
<dbReference type="EMBL" id="JAVIZQ010000001">
    <property type="protein sequence ID" value="MDR6143543.1"/>
    <property type="molecule type" value="Genomic_DNA"/>
</dbReference>
<feature type="transmembrane region" description="Helical" evidence="9">
    <location>
        <begin position="305"/>
        <end position="330"/>
    </location>
</feature>
<organism evidence="10 11">
    <name type="scientific">Microbacterium foliorum</name>
    <dbReference type="NCBI Taxonomy" id="104336"/>
    <lineage>
        <taxon>Bacteria</taxon>
        <taxon>Bacillati</taxon>
        <taxon>Actinomycetota</taxon>
        <taxon>Actinomycetes</taxon>
        <taxon>Micrococcales</taxon>
        <taxon>Microbacteriaceae</taxon>
        <taxon>Microbacterium</taxon>
    </lineage>
</organism>
<name>A0ABU1HV59_9MICO</name>
<evidence type="ECO:0000256" key="2">
    <source>
        <dbReference type="ARBA" id="ARBA00009773"/>
    </source>
</evidence>
<keyword evidence="6 9" id="KW-1133">Transmembrane helix</keyword>
<feature type="compositionally biased region" description="Low complexity" evidence="8">
    <location>
        <begin position="28"/>
        <end position="76"/>
    </location>
</feature>
<feature type="transmembrane region" description="Helical" evidence="9">
    <location>
        <begin position="134"/>
        <end position="152"/>
    </location>
</feature>
<evidence type="ECO:0000256" key="3">
    <source>
        <dbReference type="ARBA" id="ARBA00022448"/>
    </source>
</evidence>
<evidence type="ECO:0000256" key="5">
    <source>
        <dbReference type="ARBA" id="ARBA00022692"/>
    </source>
</evidence>
<dbReference type="Proteomes" id="UP001249291">
    <property type="component" value="Unassembled WGS sequence"/>
</dbReference>
<accession>A0ABU1HV59</accession>
<keyword evidence="3" id="KW-0813">Transport</keyword>
<keyword evidence="7 9" id="KW-0472">Membrane</keyword>
<dbReference type="Pfam" id="PF01594">
    <property type="entry name" value="AI-2E_transport"/>
    <property type="match status" value="1"/>
</dbReference>
<comment type="caution">
    <text evidence="10">The sequence shown here is derived from an EMBL/GenBank/DDBJ whole genome shotgun (WGS) entry which is preliminary data.</text>
</comment>
<keyword evidence="5 9" id="KW-0812">Transmembrane</keyword>
<evidence type="ECO:0000256" key="8">
    <source>
        <dbReference type="SAM" id="MobiDB-lite"/>
    </source>
</evidence>
<feature type="transmembrane region" description="Helical" evidence="9">
    <location>
        <begin position="108"/>
        <end position="128"/>
    </location>
</feature>
<proteinExistence type="inferred from homology"/>
<dbReference type="InterPro" id="IPR002549">
    <property type="entry name" value="AI-2E-like"/>
</dbReference>
<evidence type="ECO:0000256" key="9">
    <source>
        <dbReference type="SAM" id="Phobius"/>
    </source>
</evidence>
<evidence type="ECO:0000256" key="4">
    <source>
        <dbReference type="ARBA" id="ARBA00022475"/>
    </source>
</evidence>
<feature type="transmembrane region" description="Helical" evidence="9">
    <location>
        <begin position="366"/>
        <end position="385"/>
    </location>
</feature>
<feature type="transmembrane region" description="Helical" evidence="9">
    <location>
        <begin position="164"/>
        <end position="185"/>
    </location>
</feature>
<gene>
    <name evidence="10" type="ORF">QE375_003097</name>
</gene>
<comment type="subcellular location">
    <subcellularLocation>
        <location evidence="1">Cell membrane</location>
        <topology evidence="1">Multi-pass membrane protein</topology>
    </subcellularLocation>
</comment>
<feature type="region of interest" description="Disordered" evidence="8">
    <location>
        <begin position="1"/>
        <end position="92"/>
    </location>
</feature>
<evidence type="ECO:0000256" key="7">
    <source>
        <dbReference type="ARBA" id="ARBA00023136"/>
    </source>
</evidence>
<feature type="compositionally biased region" description="Basic and acidic residues" evidence="8">
    <location>
        <begin position="14"/>
        <end position="27"/>
    </location>
</feature>
<feature type="transmembrane region" description="Helical" evidence="9">
    <location>
        <begin position="336"/>
        <end position="359"/>
    </location>
</feature>
<protein>
    <submittedName>
        <fullName evidence="10">PurR-regulated permease PerM</fullName>
    </submittedName>
</protein>
<keyword evidence="11" id="KW-1185">Reference proteome</keyword>
<feature type="transmembrane region" description="Helical" evidence="9">
    <location>
        <begin position="254"/>
        <end position="275"/>
    </location>
</feature>
<evidence type="ECO:0000313" key="10">
    <source>
        <dbReference type="EMBL" id="MDR6143543.1"/>
    </source>
</evidence>
<sequence>MTVRRLPGLAPIGRYREHMSREEHEPSSKGSAAASDPSADSARASAREASTTDASADASASTSSAASGATAVAATAPHDPTTSPAPRHGVVEPMTPSRSFWTRIDRPFVFGFLVTLGALGAIVLGLAVANLSTVLIYIALAMFAALGLDPTVRFLERRGLSRAISVVVAILGLIVVAGLVVWMVLPVVIDQIASFVGSVPGMIQEFTRSDIYAALDEQFGDQFQDLVADVQSFLTNPGNIAAIGGGALKVGASIANAISGIIVVLVLTLYFVATLPAIKTGMLRLAPARDRARASDITDQITDSVGAYVMGMVVLAFCNAVLAFLLYLFLGLPFPPLMATVAFCITLIPLVGSVIFWIIGTGLALFTNPVAALVFALIYLVYMQIEAYVITPRVMNRAVSVPGALVVIGALAGGTLLGLLGALVAVPVAASILIIIKQVLIPRQDARI</sequence>
<evidence type="ECO:0000313" key="11">
    <source>
        <dbReference type="Proteomes" id="UP001249291"/>
    </source>
</evidence>
<feature type="transmembrane region" description="Helical" evidence="9">
    <location>
        <begin position="405"/>
        <end position="436"/>
    </location>
</feature>
<evidence type="ECO:0000256" key="1">
    <source>
        <dbReference type="ARBA" id="ARBA00004651"/>
    </source>
</evidence>
<dbReference type="PANTHER" id="PTHR21716">
    <property type="entry name" value="TRANSMEMBRANE PROTEIN"/>
    <property type="match status" value="1"/>
</dbReference>
<evidence type="ECO:0000256" key="6">
    <source>
        <dbReference type="ARBA" id="ARBA00022989"/>
    </source>
</evidence>